<dbReference type="InterPro" id="IPR050922">
    <property type="entry name" value="LytR/CpsA/Psr_CW_biosynth"/>
</dbReference>
<reference evidence="5 6" key="1">
    <citation type="submission" date="2019-10" db="EMBL/GenBank/DDBJ databases">
        <title>Georgenia wutianyii sp. nov. and Georgenia yuyongxinii sp. nov. isolated from plateau pika (Ochotona curzoniae) in the Qinghai-Tibet plateau of China.</title>
        <authorList>
            <person name="Tian Z."/>
        </authorList>
    </citation>
    <scope>NUCLEOTIDE SEQUENCE [LARGE SCALE GENOMIC DNA]</scope>
    <source>
        <strain evidence="5 6">DSM 21501</strain>
    </source>
</reference>
<evidence type="ECO:0000256" key="1">
    <source>
        <dbReference type="ARBA" id="ARBA00006068"/>
    </source>
</evidence>
<feature type="region of interest" description="Disordered" evidence="2">
    <location>
        <begin position="367"/>
        <end position="399"/>
    </location>
</feature>
<dbReference type="PANTHER" id="PTHR33392">
    <property type="entry name" value="POLYISOPRENYL-TEICHOIC ACID--PEPTIDOGLYCAN TEICHOIC ACID TRANSFERASE TAGU"/>
    <property type="match status" value="1"/>
</dbReference>
<organism evidence="5 6">
    <name type="scientific">Georgenia thermotolerans</name>
    <dbReference type="NCBI Taxonomy" id="527326"/>
    <lineage>
        <taxon>Bacteria</taxon>
        <taxon>Bacillati</taxon>
        <taxon>Actinomycetota</taxon>
        <taxon>Actinomycetes</taxon>
        <taxon>Micrococcales</taxon>
        <taxon>Bogoriellaceae</taxon>
        <taxon>Georgenia</taxon>
    </lineage>
</organism>
<comment type="similarity">
    <text evidence="1">Belongs to the LytR/CpsA/Psr (LCP) family.</text>
</comment>
<gene>
    <name evidence="5" type="ORF">GB883_08335</name>
</gene>
<keyword evidence="6" id="KW-1185">Reference proteome</keyword>
<dbReference type="Pfam" id="PF03816">
    <property type="entry name" value="LytR_cpsA_psr"/>
    <property type="match status" value="1"/>
</dbReference>
<evidence type="ECO:0000313" key="5">
    <source>
        <dbReference type="EMBL" id="KAE8764541.1"/>
    </source>
</evidence>
<protein>
    <submittedName>
        <fullName evidence="5">LytR family transcriptional regulator</fullName>
    </submittedName>
</protein>
<proteinExistence type="inferred from homology"/>
<feature type="transmembrane region" description="Helical" evidence="3">
    <location>
        <begin position="37"/>
        <end position="60"/>
    </location>
</feature>
<evidence type="ECO:0000256" key="2">
    <source>
        <dbReference type="SAM" id="MobiDB-lite"/>
    </source>
</evidence>
<feature type="region of interest" description="Disordered" evidence="2">
    <location>
        <begin position="1"/>
        <end position="22"/>
    </location>
</feature>
<evidence type="ECO:0000313" key="6">
    <source>
        <dbReference type="Proteomes" id="UP000451860"/>
    </source>
</evidence>
<evidence type="ECO:0000256" key="3">
    <source>
        <dbReference type="SAM" id="Phobius"/>
    </source>
</evidence>
<dbReference type="PANTHER" id="PTHR33392:SF6">
    <property type="entry name" value="POLYISOPRENYL-TEICHOIC ACID--PEPTIDOGLYCAN TEICHOIC ACID TRANSFERASE TAGU"/>
    <property type="match status" value="1"/>
</dbReference>
<dbReference type="AlphaFoldDB" id="A0A7J5UQQ2"/>
<keyword evidence="3" id="KW-0812">Transmembrane</keyword>
<evidence type="ECO:0000259" key="4">
    <source>
        <dbReference type="Pfam" id="PF03816"/>
    </source>
</evidence>
<dbReference type="EMBL" id="WHJE01000029">
    <property type="protein sequence ID" value="KAE8764541.1"/>
    <property type="molecule type" value="Genomic_DNA"/>
</dbReference>
<dbReference type="InterPro" id="IPR004474">
    <property type="entry name" value="LytR_CpsA_psr"/>
</dbReference>
<keyword evidence="3" id="KW-1133">Transmembrane helix</keyword>
<name>A0A7J5UQQ2_9MICO</name>
<dbReference type="Gene3D" id="3.40.630.190">
    <property type="entry name" value="LCP protein"/>
    <property type="match status" value="1"/>
</dbReference>
<accession>A0A7J5UQQ2</accession>
<feature type="domain" description="Cell envelope-related transcriptional attenuator" evidence="4">
    <location>
        <begin position="119"/>
        <end position="282"/>
    </location>
</feature>
<dbReference type="NCBIfam" id="TIGR00350">
    <property type="entry name" value="lytR_cpsA_psr"/>
    <property type="match status" value="1"/>
</dbReference>
<dbReference type="Proteomes" id="UP000451860">
    <property type="component" value="Unassembled WGS sequence"/>
</dbReference>
<keyword evidence="3" id="KW-0472">Membrane</keyword>
<sequence>MQAVPRHANARVRPSARRADVADAPIRHARRKRRHTALGRAGITGLALVLFVGTGGALAYSEMQGNINRQDISSLLGNDRPSPAAPDDALEGRWLNILILGSDSRAGENDDGSGVGGMRSDTAMIAHISADRSRVELVSIPRDTLVDIPSCTLPNGTQTRPQSQAMFNSAFSMGGQSGDVGAAAACTIKTVEQLTGVFIDDFVVVDFAGFINMVDALGGVPMDVPEPINDPQADLHLQAGYQVLNGHDALGFARVRKSVGDGSDISRIGRQQELVAAIAREALGKNLLTDLPALYKFLDATTSTLTTGQTVGEIPTLAGLANSLRGLDAAGIAFATMPFDWAGARVVPADEADAMWEALRTDAPIDATLTGTGEAPPEPPTGEPAAGTPAASGVPGTAG</sequence>
<dbReference type="OrthoDB" id="9782542at2"/>
<comment type="caution">
    <text evidence="5">The sequence shown here is derived from an EMBL/GenBank/DDBJ whole genome shotgun (WGS) entry which is preliminary data.</text>
</comment>